<gene>
    <name evidence="1" type="ORF">MNR06_06190</name>
</gene>
<dbReference type="SUPFAM" id="SSF53335">
    <property type="entry name" value="S-adenosyl-L-methionine-dependent methyltransferases"/>
    <property type="match status" value="1"/>
</dbReference>
<accession>A0ABY4CC68</accession>
<dbReference type="Proteomes" id="UP000830116">
    <property type="component" value="Chromosome"/>
</dbReference>
<evidence type="ECO:0000313" key="2">
    <source>
        <dbReference type="Proteomes" id="UP000830116"/>
    </source>
</evidence>
<evidence type="ECO:0000313" key="1">
    <source>
        <dbReference type="EMBL" id="UOF02540.1"/>
    </source>
</evidence>
<reference evidence="1" key="1">
    <citation type="submission" date="2022-03" db="EMBL/GenBank/DDBJ databases">
        <title>Genome Identification and Characterization of new species Bdellovibrio reynosense LBG001 sp. nov. from a Mexico soil sample.</title>
        <authorList>
            <person name="Camilli A."/>
            <person name="Ajao Y."/>
            <person name="Guo X."/>
        </authorList>
    </citation>
    <scope>NUCLEOTIDE SEQUENCE</scope>
    <source>
        <strain evidence="1">LBG001</strain>
    </source>
</reference>
<protein>
    <recommendedName>
        <fullName evidence="3">Methyltransferase type 11 domain-containing protein</fullName>
    </recommendedName>
</protein>
<organism evidence="1 2">
    <name type="scientific">Bdellovibrio reynosensis</name>
    <dbReference type="NCBI Taxonomy" id="2835041"/>
    <lineage>
        <taxon>Bacteria</taxon>
        <taxon>Pseudomonadati</taxon>
        <taxon>Bdellovibrionota</taxon>
        <taxon>Bdellovibrionia</taxon>
        <taxon>Bdellovibrionales</taxon>
        <taxon>Pseudobdellovibrionaceae</taxon>
        <taxon>Bdellovibrio</taxon>
    </lineage>
</organism>
<name>A0ABY4CC68_9BACT</name>
<dbReference type="InterPro" id="IPR029063">
    <property type="entry name" value="SAM-dependent_MTases_sf"/>
</dbReference>
<dbReference type="Gene3D" id="3.40.50.150">
    <property type="entry name" value="Vaccinia Virus protein VP39"/>
    <property type="match status" value="1"/>
</dbReference>
<evidence type="ECO:0008006" key="3">
    <source>
        <dbReference type="Google" id="ProtNLM"/>
    </source>
</evidence>
<dbReference type="EMBL" id="CP093442">
    <property type="protein sequence ID" value="UOF02540.1"/>
    <property type="molecule type" value="Genomic_DNA"/>
</dbReference>
<sequence length="191" mass="22514">MANRLNLGCGRFPLEGWINLDLKKGRGIDLEFDLDRCVEMPLPFENSSISEFKMEHVLEHIKDTLPLMQELHRVATPEASLTIRLPYGTSDDAWEDPTHVRPYYLGSFGYFSQPYYWRADYGYLGDWRTEKITLFISQAEHGQLTQAELFHRIRHYRNVVREMHVELRAVKPIRPPEKELQTQATVEVHWI</sequence>
<proteinExistence type="predicted"/>
<keyword evidence="2" id="KW-1185">Reference proteome</keyword>